<evidence type="ECO:0000256" key="4">
    <source>
        <dbReference type="ARBA" id="ARBA00022723"/>
    </source>
</evidence>
<keyword evidence="4" id="KW-0479">Metal-binding</keyword>
<dbReference type="Proteomes" id="UP001164286">
    <property type="component" value="Unassembled WGS sequence"/>
</dbReference>
<feature type="compositionally biased region" description="Low complexity" evidence="11">
    <location>
        <begin position="270"/>
        <end position="279"/>
    </location>
</feature>
<comment type="caution">
    <text evidence="13">The sequence shown here is derived from an EMBL/GenBank/DDBJ whole genome shotgun (WGS) entry which is preliminary data.</text>
</comment>
<evidence type="ECO:0000256" key="9">
    <source>
        <dbReference type="ARBA" id="ARBA00023242"/>
    </source>
</evidence>
<dbReference type="Pfam" id="PF00004">
    <property type="entry name" value="AAA"/>
    <property type="match status" value="1"/>
</dbReference>
<organism evidence="13 14">
    <name type="scientific">Dioszegia hungarica</name>
    <dbReference type="NCBI Taxonomy" id="4972"/>
    <lineage>
        <taxon>Eukaryota</taxon>
        <taxon>Fungi</taxon>
        <taxon>Dikarya</taxon>
        <taxon>Basidiomycota</taxon>
        <taxon>Agaricomycotina</taxon>
        <taxon>Tremellomycetes</taxon>
        <taxon>Tremellales</taxon>
        <taxon>Bulleribasidiaceae</taxon>
        <taxon>Dioszegia</taxon>
    </lineage>
</organism>
<evidence type="ECO:0000313" key="13">
    <source>
        <dbReference type="EMBL" id="KAI9637520.1"/>
    </source>
</evidence>
<dbReference type="FunFam" id="3.40.50.300:FF:000199">
    <property type="entry name" value="Origin recognition complex subunit 1"/>
    <property type="match status" value="1"/>
</dbReference>
<keyword evidence="13" id="KW-0378">Hydrolase</keyword>
<keyword evidence="6 10" id="KW-0067">ATP-binding</keyword>
<dbReference type="GO" id="GO:0003682">
    <property type="term" value="F:chromatin binding"/>
    <property type="evidence" value="ECO:0007669"/>
    <property type="project" value="InterPro"/>
</dbReference>
<dbReference type="GO" id="GO:0006270">
    <property type="term" value="P:DNA replication initiation"/>
    <property type="evidence" value="ECO:0007669"/>
    <property type="project" value="TreeGrafter"/>
</dbReference>
<gene>
    <name evidence="13" type="ORF">MKK02DRAFT_24315</name>
</gene>
<keyword evidence="7" id="KW-0460">Magnesium</keyword>
<feature type="compositionally biased region" description="Polar residues" evidence="11">
    <location>
        <begin position="45"/>
        <end position="64"/>
    </location>
</feature>
<dbReference type="SUPFAM" id="SSF52540">
    <property type="entry name" value="P-loop containing nucleoside triphosphate hydrolases"/>
    <property type="match status" value="1"/>
</dbReference>
<evidence type="ECO:0000313" key="14">
    <source>
        <dbReference type="Proteomes" id="UP001164286"/>
    </source>
</evidence>
<dbReference type="GO" id="GO:0005664">
    <property type="term" value="C:nuclear origin of replication recognition complex"/>
    <property type="evidence" value="ECO:0007669"/>
    <property type="project" value="TreeGrafter"/>
</dbReference>
<dbReference type="RefSeq" id="XP_052947297.1">
    <property type="nucleotide sequence ID" value="XM_053086876.1"/>
</dbReference>
<accession>A0AA38HC18</accession>
<dbReference type="InterPro" id="IPR003959">
    <property type="entry name" value="ATPase_AAA_core"/>
</dbReference>
<evidence type="ECO:0000256" key="2">
    <source>
        <dbReference type="ARBA" id="ARBA00008398"/>
    </source>
</evidence>
<dbReference type="GO" id="GO:0005524">
    <property type="term" value="F:ATP binding"/>
    <property type="evidence" value="ECO:0007669"/>
    <property type="project" value="UniProtKB-KW"/>
</dbReference>
<feature type="region of interest" description="Disordered" evidence="11">
    <location>
        <begin position="1"/>
        <end position="29"/>
    </location>
</feature>
<evidence type="ECO:0000256" key="10">
    <source>
        <dbReference type="RuleBase" id="RU365058"/>
    </source>
</evidence>
<evidence type="ECO:0000256" key="1">
    <source>
        <dbReference type="ARBA" id="ARBA00004123"/>
    </source>
</evidence>
<comment type="subcellular location">
    <subcellularLocation>
        <location evidence="1 10">Nucleus</location>
    </subcellularLocation>
</comment>
<dbReference type="Gene3D" id="1.10.8.60">
    <property type="match status" value="1"/>
</dbReference>
<sequence>MALTPRRSTRGAVFTPSPFPSPSLAAPSDTATTYQWLSPAIYPENSDTPHYTSLRRSVAGTNTPGRRKGKGKAKGDDDTRFTVGDGVVVSVDGNGEGVGVITKMWEEEVKKEEDDDEGDGAEEEDEGEEGEKTVKMAEIHWCFRRRDLPSIMKNITVEDNELLLAASPVRPVSTPIPVTLLLRTVEIYSRASWKQKYDPIKSVVRGWTYIQKDVYWCERAFDKGAKGGLAWRVDLDEWREGGKSGQGWTVPTVALPEPVEDKVESEDDAASGSEAAVGEGSDDEEEAEEGTPKKRKRPAAARVKAPARPAKKRKTIQAAPGRTPKKGKKLPHPQASTTHIPSSIPDLDDLPVDPYQRALRLLHVGATPESLPCREEEFVEVLSKVEEGVEGGGGGCLYIAGVPGTGKTATVHAVVKELKRKAEDGELPPFSYVEINGLKIPSPQHAYTVLWEAISGAQATSSKTALRGLEAHFNRKTGGARGPRGHTFVVLMDELDQLLTTKQDVVYNFFNWPTMRDSQLFVIAVANRMDLPQQLAAKIKSRLGLQTLLFQPYDRQNLIEIVQSRLIAHPKSREEHKVLQPDAIALAATKMAGTNGDARRVLDACRRASTFRLKHDTPHPVTAKEMMGVLNQMSSSPVALFVKSCSEQQKMMLAAMVRCVRREGVPEIQWRAVRSDHDNLTRSLLGSNDLLSPSELLLVFSSLIASHAMTASPDPKISQDDRRVALGMEIGEVGRVLMAEGEGWRRALAGV</sequence>
<comment type="subunit">
    <text evidence="10">ORC is composed of six subunits.</text>
</comment>
<dbReference type="InterPro" id="IPR003593">
    <property type="entry name" value="AAA+_ATPase"/>
</dbReference>
<dbReference type="GeneID" id="77726077"/>
<feature type="compositionally biased region" description="Acidic residues" evidence="11">
    <location>
        <begin position="113"/>
        <end position="129"/>
    </location>
</feature>
<proteinExistence type="inferred from homology"/>
<evidence type="ECO:0000256" key="3">
    <source>
        <dbReference type="ARBA" id="ARBA00022705"/>
    </source>
</evidence>
<comment type="similarity">
    <text evidence="2 10">Belongs to the ORC1 family.</text>
</comment>
<evidence type="ECO:0000256" key="11">
    <source>
        <dbReference type="SAM" id="MobiDB-lite"/>
    </source>
</evidence>
<dbReference type="InterPro" id="IPR043151">
    <property type="entry name" value="BAH_sf"/>
</dbReference>
<dbReference type="InterPro" id="IPR027417">
    <property type="entry name" value="P-loop_NTPase"/>
</dbReference>
<feature type="region of interest" description="Disordered" evidence="11">
    <location>
        <begin position="41"/>
        <end position="79"/>
    </location>
</feature>
<evidence type="ECO:0000256" key="6">
    <source>
        <dbReference type="ARBA" id="ARBA00022840"/>
    </source>
</evidence>
<dbReference type="PANTHER" id="PTHR10763">
    <property type="entry name" value="CELL DIVISION CONTROL PROTEIN 6-RELATED"/>
    <property type="match status" value="1"/>
</dbReference>
<evidence type="ECO:0000256" key="8">
    <source>
        <dbReference type="ARBA" id="ARBA00023125"/>
    </source>
</evidence>
<keyword evidence="5 10" id="KW-0547">Nucleotide-binding</keyword>
<feature type="region of interest" description="Disordered" evidence="11">
    <location>
        <begin position="105"/>
        <end position="132"/>
    </location>
</feature>
<feature type="region of interest" description="Disordered" evidence="11">
    <location>
        <begin position="260"/>
        <end position="349"/>
    </location>
</feature>
<evidence type="ECO:0000256" key="7">
    <source>
        <dbReference type="ARBA" id="ARBA00022842"/>
    </source>
</evidence>
<dbReference type="InterPro" id="IPR001025">
    <property type="entry name" value="BAH_dom"/>
</dbReference>
<keyword evidence="3 10" id="KW-0235">DNA replication</keyword>
<dbReference type="GO" id="GO:0003688">
    <property type="term" value="F:DNA replication origin binding"/>
    <property type="evidence" value="ECO:0007669"/>
    <property type="project" value="TreeGrafter"/>
</dbReference>
<comment type="function">
    <text evidence="10">Component of the origin recognition complex (ORC) that binds origins of replication. DNA-binding is ATP-dependent, however specific DNA sequences that define origins of replication have not been identified so far. ORC is required to assemble the pre-replication complex necessary to initiate DNA replication.</text>
</comment>
<dbReference type="CDD" id="cd00009">
    <property type="entry name" value="AAA"/>
    <property type="match status" value="1"/>
</dbReference>
<dbReference type="AlphaFoldDB" id="A0AA38HC18"/>
<evidence type="ECO:0000256" key="5">
    <source>
        <dbReference type="ARBA" id="ARBA00022741"/>
    </source>
</evidence>
<dbReference type="SMART" id="SM00382">
    <property type="entry name" value="AAA"/>
    <property type="match status" value="1"/>
</dbReference>
<keyword evidence="9 10" id="KW-0539">Nucleus</keyword>
<dbReference type="EMBL" id="JAKWFO010000004">
    <property type="protein sequence ID" value="KAI9637520.1"/>
    <property type="molecule type" value="Genomic_DNA"/>
</dbReference>
<dbReference type="Gene3D" id="3.40.50.300">
    <property type="entry name" value="P-loop containing nucleotide triphosphate hydrolases"/>
    <property type="match status" value="1"/>
</dbReference>
<dbReference type="Pfam" id="PF22606">
    <property type="entry name" value="Cdc6-ORC-like_ATPase_lid"/>
    <property type="match status" value="1"/>
</dbReference>
<keyword evidence="8 10" id="KW-0238">DNA-binding</keyword>
<dbReference type="PANTHER" id="PTHR10763:SF23">
    <property type="entry name" value="ORIGIN RECOGNITION COMPLEX SUBUNIT 1"/>
    <property type="match status" value="1"/>
</dbReference>
<dbReference type="GO" id="GO:0033314">
    <property type="term" value="P:mitotic DNA replication checkpoint signaling"/>
    <property type="evidence" value="ECO:0007669"/>
    <property type="project" value="TreeGrafter"/>
</dbReference>
<reference evidence="13" key="1">
    <citation type="journal article" date="2022" name="G3 (Bethesda)">
        <title>High quality genome of the basidiomycete yeast Dioszegia hungarica PDD-24b-2 isolated from cloud water.</title>
        <authorList>
            <person name="Jarrige D."/>
            <person name="Haridas S."/>
            <person name="Bleykasten-Grosshans C."/>
            <person name="Joly M."/>
            <person name="Nadalig T."/>
            <person name="Sancelme M."/>
            <person name="Vuilleumier S."/>
            <person name="Grigoriev I.V."/>
            <person name="Amato P."/>
            <person name="Bringel F."/>
        </authorList>
    </citation>
    <scope>NUCLEOTIDE SEQUENCE</scope>
    <source>
        <strain evidence="13">PDD-24b-2</strain>
    </source>
</reference>
<protein>
    <recommendedName>
        <fullName evidence="10">Origin recognition complex subunit 1</fullName>
    </recommendedName>
</protein>
<keyword evidence="14" id="KW-1185">Reference proteome</keyword>
<name>A0AA38HC18_9TREE</name>
<dbReference type="InterPro" id="IPR050311">
    <property type="entry name" value="ORC1/CDC6"/>
</dbReference>
<dbReference type="PROSITE" id="PS51038">
    <property type="entry name" value="BAH"/>
    <property type="match status" value="1"/>
</dbReference>
<dbReference type="GO" id="GO:0046872">
    <property type="term" value="F:metal ion binding"/>
    <property type="evidence" value="ECO:0007669"/>
    <property type="project" value="UniProtKB-KW"/>
</dbReference>
<feature type="domain" description="BAH" evidence="12">
    <location>
        <begin position="79"/>
        <end position="232"/>
    </location>
</feature>
<evidence type="ECO:0000259" key="12">
    <source>
        <dbReference type="PROSITE" id="PS51038"/>
    </source>
</evidence>
<dbReference type="GO" id="GO:0016887">
    <property type="term" value="F:ATP hydrolysis activity"/>
    <property type="evidence" value="ECO:0007669"/>
    <property type="project" value="InterPro"/>
</dbReference>
<dbReference type="Gene3D" id="2.30.30.490">
    <property type="match status" value="1"/>
</dbReference>
<feature type="compositionally biased region" description="Acidic residues" evidence="11">
    <location>
        <begin position="280"/>
        <end position="289"/>
    </location>
</feature>
<dbReference type="InterPro" id="IPR054425">
    <property type="entry name" value="Cdc6_ORC1-like_ATPase_lid"/>
</dbReference>